<protein>
    <recommendedName>
        <fullName evidence="5">MD-2-related lipid-recognition domain-containing protein</fullName>
    </recommendedName>
</protein>
<proteinExistence type="predicted"/>
<name>W5JMD7_ANODA</name>
<reference evidence="3" key="4">
    <citation type="submission" date="2015-06" db="UniProtKB">
        <authorList>
            <consortium name="EnsemblMetazoa"/>
        </authorList>
    </citation>
    <scope>IDENTIFICATION</scope>
</reference>
<keyword evidence="1" id="KW-0732">Signal</keyword>
<evidence type="ECO:0000313" key="2">
    <source>
        <dbReference type="EMBL" id="ETN64463.1"/>
    </source>
</evidence>
<dbReference type="OMA" id="QVSTEPW"/>
<dbReference type="EnsemblMetazoa" id="ADAC003794-RA">
    <property type="protein sequence ID" value="ADAC003794-PA"/>
    <property type="gene ID" value="ADAC003794"/>
</dbReference>
<dbReference type="AlphaFoldDB" id="W5JMD7"/>
<feature type="chain" id="PRO_5010155629" description="MD-2-related lipid-recognition domain-containing protein" evidence="1">
    <location>
        <begin position="23"/>
        <end position="179"/>
    </location>
</feature>
<reference evidence="2 4" key="1">
    <citation type="journal article" date="2010" name="BMC Genomics">
        <title>Combination of measures distinguishes pre-miRNAs from other stem-loops in the genome of the newly sequenced Anopheles darlingi.</title>
        <authorList>
            <person name="Mendes N.D."/>
            <person name="Freitas A.T."/>
            <person name="Vasconcelos A.T."/>
            <person name="Sagot M.F."/>
        </authorList>
    </citation>
    <scope>NUCLEOTIDE SEQUENCE</scope>
</reference>
<keyword evidence="4" id="KW-1185">Reference proteome</keyword>
<evidence type="ECO:0000313" key="3">
    <source>
        <dbReference type="EnsemblMetazoa" id="ADAC003794-PA"/>
    </source>
</evidence>
<evidence type="ECO:0000256" key="1">
    <source>
        <dbReference type="SAM" id="SignalP"/>
    </source>
</evidence>
<organism evidence="2">
    <name type="scientific">Anopheles darlingi</name>
    <name type="common">Mosquito</name>
    <dbReference type="NCBI Taxonomy" id="43151"/>
    <lineage>
        <taxon>Eukaryota</taxon>
        <taxon>Metazoa</taxon>
        <taxon>Ecdysozoa</taxon>
        <taxon>Arthropoda</taxon>
        <taxon>Hexapoda</taxon>
        <taxon>Insecta</taxon>
        <taxon>Pterygota</taxon>
        <taxon>Neoptera</taxon>
        <taxon>Endopterygota</taxon>
        <taxon>Diptera</taxon>
        <taxon>Nematocera</taxon>
        <taxon>Culicoidea</taxon>
        <taxon>Culicidae</taxon>
        <taxon>Anophelinae</taxon>
        <taxon>Anopheles</taxon>
    </lineage>
</organism>
<sequence>MVDSYISKAVLLLVLLVQRLVAEFVVQFGDTMKPCGDQHSDDMLLDLSGLQVIPNDDDNMMLDGKVRINKALVSPIELNIYTKRLEKGEWNEAVLGRKILDLCPLLQVATEPWFVITSAMGQKECPFEAGHEESFMQLEVGDFGFTIPPDFAGEWKAFFEVGSQGETYCMMADFSIVEV</sequence>
<gene>
    <name evidence="2" type="ORF">AND_003794</name>
</gene>
<accession>W5JMD7</accession>
<dbReference type="HOGENOM" id="CLU_1483397_0_0_1"/>
<evidence type="ECO:0000313" key="4">
    <source>
        <dbReference type="Proteomes" id="UP000000673"/>
    </source>
</evidence>
<dbReference type="VEuPathDB" id="VectorBase:ADAR2_004319"/>
<dbReference type="VEuPathDB" id="VectorBase:ADAC003794"/>
<evidence type="ECO:0008006" key="5">
    <source>
        <dbReference type="Google" id="ProtNLM"/>
    </source>
</evidence>
<reference evidence="2" key="2">
    <citation type="submission" date="2010-05" db="EMBL/GenBank/DDBJ databases">
        <authorList>
            <person name="Almeida L.G."/>
            <person name="Nicolas M.F."/>
            <person name="Souza R.C."/>
            <person name="Vasconcelos A.T.R."/>
        </authorList>
    </citation>
    <scope>NUCLEOTIDE SEQUENCE</scope>
</reference>
<reference evidence="2" key="3">
    <citation type="journal article" date="2013" name="Nucleic Acids Res.">
        <title>The genome of Anopheles darlingi, the main neotropical malaria vector.</title>
        <authorList>
            <person name="Marinotti O."/>
            <person name="Cerqueira G.C."/>
            <person name="de Almeida L.G."/>
            <person name="Ferro M.I."/>
            <person name="Loreto E.L."/>
            <person name="Zaha A."/>
            <person name="Teixeira S.M."/>
            <person name="Wespiser A.R."/>
            <person name="Almeida E Silva A."/>
            <person name="Schlindwein A.D."/>
            <person name="Pacheco A.C."/>
            <person name="Silva A.L."/>
            <person name="Graveley B.R."/>
            <person name="Walenz B.P."/>
            <person name="Lima Bde A."/>
            <person name="Ribeiro C.A."/>
            <person name="Nunes-Silva C.G."/>
            <person name="de Carvalho C.R."/>
            <person name="Soares C.M."/>
            <person name="de Menezes C.B."/>
            <person name="Matiolli C."/>
            <person name="Caffrey D."/>
            <person name="Araujo D.A."/>
            <person name="de Oliveira D.M."/>
            <person name="Golenbock D."/>
            <person name="Grisard E.C."/>
            <person name="Fantinatti-Garboggini F."/>
            <person name="de Carvalho F.M."/>
            <person name="Barcellos F.G."/>
            <person name="Prosdocimi F."/>
            <person name="May G."/>
            <person name="Azevedo Junior G.M."/>
            <person name="Guimaraes G.M."/>
            <person name="Goldman G.H."/>
            <person name="Padilha I.Q."/>
            <person name="Batista Jda S."/>
            <person name="Ferro J.A."/>
            <person name="Ribeiro J.M."/>
            <person name="Fietto J.L."/>
            <person name="Dabbas K.M."/>
            <person name="Cerdeira L."/>
            <person name="Agnez-Lima L.F."/>
            <person name="Brocchi M."/>
            <person name="de Carvalho M.O."/>
            <person name="Teixeira Mde M."/>
            <person name="Diniz Maia Mde M."/>
            <person name="Goldman M.H."/>
            <person name="Cruz Schneider M.P."/>
            <person name="Felipe M.S."/>
            <person name="Hungria M."/>
            <person name="Nicolas M.F."/>
            <person name="Pereira M."/>
            <person name="Montes M.A."/>
            <person name="Cantao M.E."/>
            <person name="Vincentz M."/>
            <person name="Rafael M.S."/>
            <person name="Silverman N."/>
            <person name="Stoco P.H."/>
            <person name="Souza R.C."/>
            <person name="Vicentini R."/>
            <person name="Gazzinelli R.T."/>
            <person name="Neves Rde O."/>
            <person name="Silva R."/>
            <person name="Astolfi-Filho S."/>
            <person name="Maciel T.E."/>
            <person name="Urmenyi T.P."/>
            <person name="Tadei W.P."/>
            <person name="Camargo E.P."/>
            <person name="de Vasconcelos A.T."/>
        </authorList>
    </citation>
    <scope>NUCLEOTIDE SEQUENCE</scope>
</reference>
<dbReference type="eggNOG" id="ENOG502T8CJ">
    <property type="taxonomic scope" value="Eukaryota"/>
</dbReference>
<dbReference type="Proteomes" id="UP000000673">
    <property type="component" value="Unassembled WGS sequence"/>
</dbReference>
<feature type="signal peptide" evidence="1">
    <location>
        <begin position="1"/>
        <end position="22"/>
    </location>
</feature>
<dbReference type="EMBL" id="ADMH02001009">
    <property type="protein sequence ID" value="ETN64463.1"/>
    <property type="molecule type" value="Genomic_DNA"/>
</dbReference>